<comment type="similarity">
    <text evidence="7">Belongs to the glycosyltransferase 31 family.</text>
</comment>
<dbReference type="PROSITE" id="PS50127">
    <property type="entry name" value="UBC_2"/>
    <property type="match status" value="1"/>
</dbReference>
<evidence type="ECO:0000256" key="18">
    <source>
        <dbReference type="ARBA" id="ARBA00022927"/>
    </source>
</evidence>
<dbReference type="CDD" id="cd13228">
    <property type="entry name" value="PHear_NECAP"/>
    <property type="match status" value="1"/>
</dbReference>
<dbReference type="EC" id="2.3.2.23" evidence="8"/>
<dbReference type="GO" id="GO:0015031">
    <property type="term" value="P:protein transport"/>
    <property type="evidence" value="ECO:0007669"/>
    <property type="project" value="UniProtKB-KW"/>
</dbReference>
<keyword evidence="23" id="KW-0325">Glycoprotein</keyword>
<keyword evidence="24" id="KW-0464">Manganese</keyword>
<dbReference type="PANTHER" id="PTHR12847:SF9">
    <property type="entry name" value="NECAP-LIKE PROTEIN CG9132"/>
    <property type="match status" value="1"/>
</dbReference>
<evidence type="ECO:0000256" key="16">
    <source>
        <dbReference type="ARBA" id="ARBA00022824"/>
    </source>
</evidence>
<comment type="function">
    <text evidence="25">Catalyzes the covalent attachment of ubiquitin to other proteins. Seems to function in the selective degradation of misfolded membrane proteins from the endoplasmic reticulum (ERAD). In cooperation with the GATOR2 complex, catalyzes 'Lys-6'-linked ubiquitination of NPRL2.</text>
</comment>
<evidence type="ECO:0000256" key="28">
    <source>
        <dbReference type="SAM" id="MobiDB-lite"/>
    </source>
</evidence>
<organism evidence="30 31">
    <name type="scientific">Syphacia muris</name>
    <dbReference type="NCBI Taxonomy" id="451379"/>
    <lineage>
        <taxon>Eukaryota</taxon>
        <taxon>Metazoa</taxon>
        <taxon>Ecdysozoa</taxon>
        <taxon>Nematoda</taxon>
        <taxon>Chromadorea</taxon>
        <taxon>Rhabditida</taxon>
        <taxon>Spirurina</taxon>
        <taxon>Oxyuridomorpha</taxon>
        <taxon>Oxyuroidea</taxon>
        <taxon>Oxyuridae</taxon>
        <taxon>Syphacia</taxon>
    </lineage>
</organism>
<keyword evidence="17" id="KW-0067">ATP-binding</keyword>
<dbReference type="GO" id="GO:0030125">
    <property type="term" value="C:clathrin vesicle coat"/>
    <property type="evidence" value="ECO:0007669"/>
    <property type="project" value="TreeGrafter"/>
</dbReference>
<evidence type="ECO:0000256" key="25">
    <source>
        <dbReference type="ARBA" id="ARBA00054775"/>
    </source>
</evidence>
<dbReference type="InterPro" id="IPR011993">
    <property type="entry name" value="PH-like_dom_sf"/>
</dbReference>
<dbReference type="AlphaFoldDB" id="A0A0N5ALE0"/>
<keyword evidence="9" id="KW-0813">Transport</keyword>
<evidence type="ECO:0000256" key="2">
    <source>
        <dbReference type="ARBA" id="ARBA00004323"/>
    </source>
</evidence>
<keyword evidence="15" id="KW-0833">Ubl conjugation pathway</keyword>
<evidence type="ECO:0000256" key="22">
    <source>
        <dbReference type="ARBA" id="ARBA00023136"/>
    </source>
</evidence>
<dbReference type="InterPro" id="IPR012466">
    <property type="entry name" value="NECAP_PHear"/>
</dbReference>
<accession>A0A0N5ALE0</accession>
<dbReference type="GO" id="GO:0005524">
    <property type="term" value="F:ATP binding"/>
    <property type="evidence" value="ECO:0007669"/>
    <property type="project" value="UniProtKB-KW"/>
</dbReference>
<dbReference type="FunFam" id="2.30.29.30:FF:000064">
    <property type="entry name" value="Adaptin ear-binding coat-associated protein 1"/>
    <property type="match status" value="1"/>
</dbReference>
<sequence length="733" mass="84122">MSEEYESVCLVKPEVFIYQIPPLANNRGYRAADWKLDEPNWTGRMRLVSVGKKLELRLEDKTTGQLFANCPVDQYPGVSIEPVIDSSRYFVIRLKNDNGQVAFVGMGFRDRGDSFDLNVALQDHFKYVEKVNKMEKDEELHNEGPKLDLSFKEGQTITINLGKKSSSTSRPRPQQHSSNTNGVIPLLPPPPASKSVVNLRPRPVQHTETNSVQAQNAPKNLFFSFIDGKMVIVSTTAVARLKRDYARLLKDPVPLVEASPLHSNILEWHYVIRGAPSTPYEGGLYHGKLCFPPNFPFRPPSIFMMTPSGRFRTNTRLCLSFTDFHPDMWNPSWTVSTILIGLQSFMNGFDPGVGSFLSSDVEKRKFARESWQFNLKDRVFCELFEHLADEIREKLARGEQNVEEEKALQEESDFRLSAKRSNTLKIHQLCTCVDACEVEVNKSKLPMTYLLVAIMSHANNSVERTIIRDTWLKLSSKGNHLFSIMELQTESVLTVRHVFAVGTKNLPPNTMEHIEEEQGLYGDLLLLDTLVDTYANLSRKTLWTIDALCKKYDFKFLLKVDSDSFVRLGSFLQELRSIEHPYLYWGFLDGRARPRRKGKWAEKEWVICDRYLPYQLGGGYVLAYSLADFISRNKDLLKLYRNEDVSVGAWLAGLNVKYVHDPRFDTEFRSRGCSNEYLITHKQSVEVMEQLYRNIVKHGRLCETEFRTRPSYVYDWSVPPSLCCVRKNGSSIP</sequence>
<dbReference type="InterPro" id="IPR000608">
    <property type="entry name" value="UBC"/>
</dbReference>
<evidence type="ECO:0000256" key="14">
    <source>
        <dbReference type="ARBA" id="ARBA00022741"/>
    </source>
</evidence>
<dbReference type="Gene3D" id="3.90.550.50">
    <property type="match status" value="1"/>
</dbReference>
<comment type="subcellular location">
    <subcellularLocation>
        <location evidence="3">Endoplasmic reticulum membrane</location>
    </subcellularLocation>
    <subcellularLocation>
        <location evidence="2">Golgi apparatus membrane</location>
        <topology evidence="2">Single-pass type II membrane protein</topology>
    </subcellularLocation>
</comment>
<evidence type="ECO:0000256" key="11">
    <source>
        <dbReference type="ARBA" id="ARBA00022676"/>
    </source>
</evidence>
<keyword evidence="20" id="KW-1133">Transmembrane helix</keyword>
<keyword evidence="11" id="KW-0328">Glycosyltransferase</keyword>
<dbReference type="STRING" id="451379.A0A0N5ALE0"/>
<keyword evidence="19" id="KW-0735">Signal-anchor</keyword>
<evidence type="ECO:0000259" key="29">
    <source>
        <dbReference type="PROSITE" id="PS50127"/>
    </source>
</evidence>
<feature type="compositionally biased region" description="Polar residues" evidence="28">
    <location>
        <begin position="160"/>
        <end position="182"/>
    </location>
</feature>
<dbReference type="EC" id="2.4.1.134" evidence="26"/>
<evidence type="ECO:0000256" key="17">
    <source>
        <dbReference type="ARBA" id="ARBA00022840"/>
    </source>
</evidence>
<dbReference type="Gene3D" id="2.30.29.30">
    <property type="entry name" value="Pleckstrin-homology domain (PH domain)/Phosphotyrosine-binding domain (PTB)"/>
    <property type="match status" value="1"/>
</dbReference>
<evidence type="ECO:0000313" key="31">
    <source>
        <dbReference type="WBParaSite" id="SMUV_0000535601-mRNA-1"/>
    </source>
</evidence>
<keyword evidence="30" id="KW-1185">Reference proteome</keyword>
<dbReference type="CDD" id="cd23799">
    <property type="entry name" value="UBCc_UBE2J"/>
    <property type="match status" value="1"/>
</dbReference>
<comment type="cofactor">
    <cofactor evidence="1">
        <name>Mn(2+)</name>
        <dbReference type="ChEBI" id="CHEBI:29035"/>
    </cofactor>
</comment>
<evidence type="ECO:0000256" key="4">
    <source>
        <dbReference type="ARBA" id="ARBA00004840"/>
    </source>
</evidence>
<evidence type="ECO:0000256" key="8">
    <source>
        <dbReference type="ARBA" id="ARBA00012486"/>
    </source>
</evidence>
<evidence type="ECO:0000256" key="26">
    <source>
        <dbReference type="ARBA" id="ARBA00066517"/>
    </source>
</evidence>
<evidence type="ECO:0000256" key="3">
    <source>
        <dbReference type="ARBA" id="ARBA00004586"/>
    </source>
</evidence>
<evidence type="ECO:0000256" key="9">
    <source>
        <dbReference type="ARBA" id="ARBA00022448"/>
    </source>
</evidence>
<comment type="similarity">
    <text evidence="6">Belongs to the NECAP family.</text>
</comment>
<evidence type="ECO:0000256" key="15">
    <source>
        <dbReference type="ARBA" id="ARBA00022786"/>
    </source>
</evidence>
<dbReference type="GO" id="GO:0006897">
    <property type="term" value="P:endocytosis"/>
    <property type="evidence" value="ECO:0007669"/>
    <property type="project" value="UniProtKB-KW"/>
</dbReference>
<dbReference type="WBParaSite" id="SMUV_0000535601-mRNA-1">
    <property type="protein sequence ID" value="SMUV_0000535601-mRNA-1"/>
    <property type="gene ID" value="SMUV_0000535601"/>
</dbReference>
<evidence type="ECO:0000256" key="5">
    <source>
        <dbReference type="ARBA" id="ARBA00005093"/>
    </source>
</evidence>
<keyword evidence="14" id="KW-0547">Nucleotide-binding</keyword>
<proteinExistence type="inferred from homology"/>
<keyword evidence="12" id="KW-0808">Transferase</keyword>
<dbReference type="GO" id="GO:0061631">
    <property type="term" value="F:ubiquitin conjugating enzyme activity"/>
    <property type="evidence" value="ECO:0007669"/>
    <property type="project" value="UniProtKB-EC"/>
</dbReference>
<dbReference type="GO" id="GO:0047220">
    <property type="term" value="F:galactosylxylosylprotein 3-beta-galactosyltransferase activity"/>
    <property type="evidence" value="ECO:0007669"/>
    <property type="project" value="UniProtKB-EC"/>
</dbReference>
<dbReference type="Pfam" id="PF00179">
    <property type="entry name" value="UQ_con"/>
    <property type="match status" value="1"/>
</dbReference>
<dbReference type="SMART" id="SM00212">
    <property type="entry name" value="UBCc"/>
    <property type="match status" value="1"/>
</dbReference>
<protein>
    <recommendedName>
        <fullName evidence="27">Ubiquitin-conjugating enzyme E2 J2</fullName>
        <ecNumber evidence="8">2.3.2.23</ecNumber>
        <ecNumber evidence="26">2.4.1.134</ecNumber>
    </recommendedName>
</protein>
<dbReference type="InterPro" id="IPR016135">
    <property type="entry name" value="UBQ-conjugating_enzyme/RWD"/>
</dbReference>
<keyword evidence="16" id="KW-0256">Endoplasmic reticulum</keyword>
<dbReference type="FunFam" id="3.90.550.50:FF:000018">
    <property type="entry name" value="Hexosyltransferase"/>
    <property type="match status" value="1"/>
</dbReference>
<evidence type="ECO:0000256" key="10">
    <source>
        <dbReference type="ARBA" id="ARBA00022583"/>
    </source>
</evidence>
<keyword evidence="21" id="KW-0333">Golgi apparatus</keyword>
<dbReference type="GO" id="GO:0006024">
    <property type="term" value="P:glycosaminoglycan biosynthetic process"/>
    <property type="evidence" value="ECO:0007669"/>
    <property type="project" value="UniProtKB-ARBA"/>
</dbReference>
<dbReference type="Pfam" id="PF01762">
    <property type="entry name" value="Galactosyl_T"/>
    <property type="match status" value="1"/>
</dbReference>
<feature type="domain" description="UBC core" evidence="29">
    <location>
        <begin position="236"/>
        <end position="386"/>
    </location>
</feature>
<evidence type="ECO:0000256" key="19">
    <source>
        <dbReference type="ARBA" id="ARBA00022968"/>
    </source>
</evidence>
<evidence type="ECO:0000256" key="6">
    <source>
        <dbReference type="ARBA" id="ARBA00007736"/>
    </source>
</evidence>
<dbReference type="FunFam" id="3.10.110.10:FF:000023">
    <property type="entry name" value="Ubiquitin-conjugating enzyme E2 J2"/>
    <property type="match status" value="1"/>
</dbReference>
<keyword evidence="13" id="KW-0812">Transmembrane</keyword>
<evidence type="ECO:0000256" key="21">
    <source>
        <dbReference type="ARBA" id="ARBA00023034"/>
    </source>
</evidence>
<evidence type="ECO:0000256" key="23">
    <source>
        <dbReference type="ARBA" id="ARBA00023180"/>
    </source>
</evidence>
<evidence type="ECO:0000256" key="1">
    <source>
        <dbReference type="ARBA" id="ARBA00001936"/>
    </source>
</evidence>
<evidence type="ECO:0000256" key="12">
    <source>
        <dbReference type="ARBA" id="ARBA00022679"/>
    </source>
</evidence>
<dbReference type="SUPFAM" id="SSF54495">
    <property type="entry name" value="UBC-like"/>
    <property type="match status" value="1"/>
</dbReference>
<dbReference type="InterPro" id="IPR002659">
    <property type="entry name" value="Glyco_trans_31"/>
</dbReference>
<comment type="pathway">
    <text evidence="4">Glycan metabolism; chondroitin sulfate biosynthesis.</text>
</comment>
<reference evidence="31" key="1">
    <citation type="submission" date="2017-02" db="UniProtKB">
        <authorList>
            <consortium name="WormBaseParasite"/>
        </authorList>
    </citation>
    <scope>IDENTIFICATION</scope>
</reference>
<dbReference type="GO" id="GO:0000139">
    <property type="term" value="C:Golgi membrane"/>
    <property type="evidence" value="ECO:0007669"/>
    <property type="project" value="UniProtKB-SubCell"/>
</dbReference>
<comment type="pathway">
    <text evidence="5">Glycan metabolism; heparan sulfate biosynthesis.</text>
</comment>
<feature type="region of interest" description="Disordered" evidence="28">
    <location>
        <begin position="160"/>
        <end position="197"/>
    </location>
</feature>
<dbReference type="Gene3D" id="3.10.110.10">
    <property type="entry name" value="Ubiquitin Conjugating Enzyme"/>
    <property type="match status" value="1"/>
</dbReference>
<dbReference type="PANTHER" id="PTHR12847">
    <property type="entry name" value="ATP-BINDING CASSETTE ABC TRANSPORTER-RELATED"/>
    <property type="match status" value="1"/>
</dbReference>
<evidence type="ECO:0000256" key="27">
    <source>
        <dbReference type="ARBA" id="ARBA00073320"/>
    </source>
</evidence>
<keyword evidence="18" id="KW-0653">Protein transport</keyword>
<evidence type="ECO:0000256" key="20">
    <source>
        <dbReference type="ARBA" id="ARBA00022989"/>
    </source>
</evidence>
<dbReference type="SUPFAM" id="SSF50729">
    <property type="entry name" value="PH domain-like"/>
    <property type="match status" value="1"/>
</dbReference>
<dbReference type="Pfam" id="PF07933">
    <property type="entry name" value="DUF1681"/>
    <property type="match status" value="1"/>
</dbReference>
<keyword evidence="22" id="KW-0472">Membrane</keyword>
<evidence type="ECO:0000256" key="7">
    <source>
        <dbReference type="ARBA" id="ARBA00008661"/>
    </source>
</evidence>
<evidence type="ECO:0000313" key="30">
    <source>
        <dbReference type="Proteomes" id="UP000046393"/>
    </source>
</evidence>
<evidence type="ECO:0000256" key="13">
    <source>
        <dbReference type="ARBA" id="ARBA00022692"/>
    </source>
</evidence>
<name>A0A0N5ALE0_9BILA</name>
<dbReference type="GO" id="GO:0005789">
    <property type="term" value="C:endoplasmic reticulum membrane"/>
    <property type="evidence" value="ECO:0007669"/>
    <property type="project" value="UniProtKB-SubCell"/>
</dbReference>
<evidence type="ECO:0000256" key="24">
    <source>
        <dbReference type="ARBA" id="ARBA00023211"/>
    </source>
</evidence>
<dbReference type="Proteomes" id="UP000046393">
    <property type="component" value="Unplaced"/>
</dbReference>
<keyword evidence="10" id="KW-0254">Endocytosis</keyword>